<feature type="transmembrane region" description="Helical" evidence="1">
    <location>
        <begin position="12"/>
        <end position="31"/>
    </location>
</feature>
<name>A0A1M3TAN0_ASPLC</name>
<evidence type="ECO:0000313" key="2">
    <source>
        <dbReference type="EMBL" id="OJZ83786.1"/>
    </source>
</evidence>
<reference evidence="3" key="1">
    <citation type="journal article" date="2017" name="Genome Biol.">
        <title>Comparative genomics reveals high biological diversity and specific adaptations in the industrially and medically important fungal genus Aspergillus.</title>
        <authorList>
            <person name="de Vries R.P."/>
            <person name="Riley R."/>
            <person name="Wiebenga A."/>
            <person name="Aguilar-Osorio G."/>
            <person name="Amillis S."/>
            <person name="Uchima C.A."/>
            <person name="Anderluh G."/>
            <person name="Asadollahi M."/>
            <person name="Askin M."/>
            <person name="Barry K."/>
            <person name="Battaglia E."/>
            <person name="Bayram O."/>
            <person name="Benocci T."/>
            <person name="Braus-Stromeyer S.A."/>
            <person name="Caldana C."/>
            <person name="Canovas D."/>
            <person name="Cerqueira G.C."/>
            <person name="Chen F."/>
            <person name="Chen W."/>
            <person name="Choi C."/>
            <person name="Clum A."/>
            <person name="Dos Santos R.A."/>
            <person name="Damasio A.R."/>
            <person name="Diallinas G."/>
            <person name="Emri T."/>
            <person name="Fekete E."/>
            <person name="Flipphi M."/>
            <person name="Freyberg S."/>
            <person name="Gallo A."/>
            <person name="Gournas C."/>
            <person name="Habgood R."/>
            <person name="Hainaut M."/>
            <person name="Harispe M.L."/>
            <person name="Henrissat B."/>
            <person name="Hilden K.S."/>
            <person name="Hope R."/>
            <person name="Hossain A."/>
            <person name="Karabika E."/>
            <person name="Karaffa L."/>
            <person name="Karanyi Z."/>
            <person name="Krasevec N."/>
            <person name="Kuo A."/>
            <person name="Kusch H."/>
            <person name="LaButti K."/>
            <person name="Lagendijk E.L."/>
            <person name="Lapidus A."/>
            <person name="Levasseur A."/>
            <person name="Lindquist E."/>
            <person name="Lipzen A."/>
            <person name="Logrieco A.F."/>
            <person name="MacCabe A."/>
            <person name="Maekelae M.R."/>
            <person name="Malavazi I."/>
            <person name="Melin P."/>
            <person name="Meyer V."/>
            <person name="Mielnichuk N."/>
            <person name="Miskei M."/>
            <person name="Molnar A.P."/>
            <person name="Mule G."/>
            <person name="Ngan C.Y."/>
            <person name="Orejas M."/>
            <person name="Orosz E."/>
            <person name="Ouedraogo J.P."/>
            <person name="Overkamp K.M."/>
            <person name="Park H.-S."/>
            <person name="Perrone G."/>
            <person name="Piumi F."/>
            <person name="Punt P.J."/>
            <person name="Ram A.F."/>
            <person name="Ramon A."/>
            <person name="Rauscher S."/>
            <person name="Record E."/>
            <person name="Riano-Pachon D.M."/>
            <person name="Robert V."/>
            <person name="Roehrig J."/>
            <person name="Ruller R."/>
            <person name="Salamov A."/>
            <person name="Salih N.S."/>
            <person name="Samson R.A."/>
            <person name="Sandor E."/>
            <person name="Sanguinetti M."/>
            <person name="Schuetze T."/>
            <person name="Sepcic K."/>
            <person name="Shelest E."/>
            <person name="Sherlock G."/>
            <person name="Sophianopoulou V."/>
            <person name="Squina F.M."/>
            <person name="Sun H."/>
            <person name="Susca A."/>
            <person name="Todd R.B."/>
            <person name="Tsang A."/>
            <person name="Unkles S.E."/>
            <person name="van de Wiele N."/>
            <person name="van Rossen-Uffink D."/>
            <person name="Oliveira J.V."/>
            <person name="Vesth T.C."/>
            <person name="Visser J."/>
            <person name="Yu J.-H."/>
            <person name="Zhou M."/>
            <person name="Andersen M.R."/>
            <person name="Archer D.B."/>
            <person name="Baker S.E."/>
            <person name="Benoit I."/>
            <person name="Brakhage A.A."/>
            <person name="Braus G.H."/>
            <person name="Fischer R."/>
            <person name="Frisvad J.C."/>
            <person name="Goldman G.H."/>
            <person name="Houbraken J."/>
            <person name="Oakley B."/>
            <person name="Pocsi I."/>
            <person name="Scazzocchio C."/>
            <person name="Seiboth B."/>
            <person name="vanKuyk P.A."/>
            <person name="Wortman J."/>
            <person name="Dyer P.S."/>
            <person name="Grigoriev I.V."/>
        </authorList>
    </citation>
    <scope>NUCLEOTIDE SEQUENCE [LARGE SCALE GENOMIC DNA]</scope>
    <source>
        <strain evidence="3">CBS 106.47</strain>
    </source>
</reference>
<feature type="transmembrane region" description="Helical" evidence="1">
    <location>
        <begin position="235"/>
        <end position="255"/>
    </location>
</feature>
<feature type="transmembrane region" description="Helical" evidence="1">
    <location>
        <begin position="51"/>
        <end position="72"/>
    </location>
</feature>
<feature type="transmembrane region" description="Helical" evidence="1">
    <location>
        <begin position="330"/>
        <end position="352"/>
    </location>
</feature>
<keyword evidence="1" id="KW-0472">Membrane</keyword>
<accession>A0A1M3TAN0</accession>
<dbReference type="VEuPathDB" id="FungiDB:ASPFODRAFT_287660"/>
<dbReference type="Proteomes" id="UP000184063">
    <property type="component" value="Unassembled WGS sequence"/>
</dbReference>
<evidence type="ECO:0000256" key="1">
    <source>
        <dbReference type="SAM" id="Phobius"/>
    </source>
</evidence>
<feature type="transmembrane region" description="Helical" evidence="1">
    <location>
        <begin position="299"/>
        <end position="318"/>
    </location>
</feature>
<feature type="transmembrane region" description="Helical" evidence="1">
    <location>
        <begin position="115"/>
        <end position="137"/>
    </location>
</feature>
<sequence>MCENMFKAIKYIFLPCLSILGFYTMWVGSAVNGEMEDFLHEIRSPRFSGSHYTGLPFIDMPLSIYIFIYRSVNDAAVCPESLQLLALQGGVGAILMLTALESYRTKPWDQVQKESLILGCSTMLLGANNCLPFYFAYSLTPAKPLRQRKNGPEKHPQSLLELQAFTLIFYYLPFISIGLPSYAALSPTFQDHAAVMMTFFPIMVAAATKFSAWLRHKRSRTGPSVTWSVNASYTLSIVCATVFHAIGVVGSIAIAEPQGSVVTTALSGVAETFIPYMQLKSPNSSRVKQLVFVTFQWDYIIAALATVLWSMALYIDACRQARVKVSPTKLCLSLLFESLIIGPFAASASLIMKKGKVLEHGLSVQKEH</sequence>
<gene>
    <name evidence="2" type="ORF">ASPFODRAFT_287660</name>
</gene>
<organism evidence="2 3">
    <name type="scientific">Aspergillus luchuensis (strain CBS 106.47)</name>
    <dbReference type="NCBI Taxonomy" id="1137211"/>
    <lineage>
        <taxon>Eukaryota</taxon>
        <taxon>Fungi</taxon>
        <taxon>Dikarya</taxon>
        <taxon>Ascomycota</taxon>
        <taxon>Pezizomycotina</taxon>
        <taxon>Eurotiomycetes</taxon>
        <taxon>Eurotiomycetidae</taxon>
        <taxon>Eurotiales</taxon>
        <taxon>Aspergillaceae</taxon>
        <taxon>Aspergillus</taxon>
        <taxon>Aspergillus subgen. Circumdati</taxon>
    </lineage>
</organism>
<proteinExistence type="predicted"/>
<dbReference type="EMBL" id="KV878245">
    <property type="protein sequence ID" value="OJZ83786.1"/>
    <property type="molecule type" value="Genomic_DNA"/>
</dbReference>
<keyword evidence="1" id="KW-1133">Transmembrane helix</keyword>
<evidence type="ECO:0000313" key="3">
    <source>
        <dbReference type="Proteomes" id="UP000184063"/>
    </source>
</evidence>
<feature type="transmembrane region" description="Helical" evidence="1">
    <location>
        <begin position="84"/>
        <end position="103"/>
    </location>
</feature>
<dbReference type="AlphaFoldDB" id="A0A1M3TAN0"/>
<protein>
    <submittedName>
        <fullName evidence="2">Uncharacterized protein</fullName>
    </submittedName>
</protein>
<feature type="transmembrane region" description="Helical" evidence="1">
    <location>
        <begin position="158"/>
        <end position="182"/>
    </location>
</feature>
<keyword evidence="1" id="KW-0812">Transmembrane</keyword>
<feature type="transmembrane region" description="Helical" evidence="1">
    <location>
        <begin position="194"/>
        <end position="214"/>
    </location>
</feature>